<keyword evidence="3" id="KW-1185">Reference proteome</keyword>
<accession>A0A3S5FG82</accession>
<name>A0A3S5FG82_9PLAT</name>
<feature type="compositionally biased region" description="Low complexity" evidence="1">
    <location>
        <begin position="311"/>
        <end position="322"/>
    </location>
</feature>
<dbReference type="Proteomes" id="UP000784294">
    <property type="component" value="Unassembled WGS sequence"/>
</dbReference>
<proteinExistence type="predicted"/>
<feature type="compositionally biased region" description="Polar residues" evidence="1">
    <location>
        <begin position="358"/>
        <end position="373"/>
    </location>
</feature>
<protein>
    <submittedName>
        <fullName evidence="2">Uncharacterized protein</fullName>
    </submittedName>
</protein>
<feature type="compositionally biased region" description="Polar residues" evidence="1">
    <location>
        <begin position="323"/>
        <end position="333"/>
    </location>
</feature>
<feature type="compositionally biased region" description="Low complexity" evidence="1">
    <location>
        <begin position="407"/>
        <end position="428"/>
    </location>
</feature>
<comment type="caution">
    <text evidence="2">The sequence shown here is derived from an EMBL/GenBank/DDBJ whole genome shotgun (WGS) entry which is preliminary data.</text>
</comment>
<feature type="region of interest" description="Disordered" evidence="1">
    <location>
        <begin position="407"/>
        <end position="454"/>
    </location>
</feature>
<dbReference type="EMBL" id="CAAALY010252506">
    <property type="protein sequence ID" value="VEL36538.1"/>
    <property type="molecule type" value="Genomic_DNA"/>
</dbReference>
<gene>
    <name evidence="2" type="ORF">PXEA_LOCUS29978</name>
</gene>
<dbReference type="AlphaFoldDB" id="A0A3S5FG82"/>
<feature type="region of interest" description="Disordered" evidence="1">
    <location>
        <begin position="300"/>
        <end position="333"/>
    </location>
</feature>
<feature type="compositionally biased region" description="Basic residues" evidence="1">
    <location>
        <begin position="429"/>
        <end position="445"/>
    </location>
</feature>
<reference evidence="2" key="1">
    <citation type="submission" date="2018-11" db="EMBL/GenBank/DDBJ databases">
        <authorList>
            <consortium name="Pathogen Informatics"/>
        </authorList>
    </citation>
    <scope>NUCLEOTIDE SEQUENCE</scope>
</reference>
<evidence type="ECO:0000256" key="1">
    <source>
        <dbReference type="SAM" id="MobiDB-lite"/>
    </source>
</evidence>
<organism evidence="2 3">
    <name type="scientific">Protopolystoma xenopodis</name>
    <dbReference type="NCBI Taxonomy" id="117903"/>
    <lineage>
        <taxon>Eukaryota</taxon>
        <taxon>Metazoa</taxon>
        <taxon>Spiralia</taxon>
        <taxon>Lophotrochozoa</taxon>
        <taxon>Platyhelminthes</taxon>
        <taxon>Monogenea</taxon>
        <taxon>Polyopisthocotylea</taxon>
        <taxon>Polystomatidea</taxon>
        <taxon>Polystomatidae</taxon>
        <taxon>Protopolystoma</taxon>
    </lineage>
</organism>
<evidence type="ECO:0000313" key="3">
    <source>
        <dbReference type="Proteomes" id="UP000784294"/>
    </source>
</evidence>
<sequence length="454" mass="48559">MEEISNLKSDLARAVLPSTCLVHSPPHALAAPHLDMSNNVSGIGSAIFSGPVSAPHSPSGSPRSQMAEICSQTSLASIPVTPPPVSSRGDLLTTNTLADSGSATSDLRDLVLRLQTSLSLQTTGLDRTIVDQDSRTASPQPVTNYTRIDLSMPSQSPVIASPFKTPRAHRSLRLKPRSRPRIRHHLLSKARLNNSVQPLYDVGLSCPVVSLNASSDSQSPCCKPAPTPFEEASSQTFQACILVVPSPLTQRSLTSACDEDVDSDAHLGQQPISASATCSNEVPSDNLRCSKGEKSLLCQQHRSRRQRRAAVRQSASRSTVSAPTSPRITTMTEMHTANGVAIGHSDIEKQAPSGNTYIICSGRQNRNKNSSSPYPIGKGAASSELQGRPRTYVGRAKQTKHAEYKCSSFSSASGDESSDTLSVSSLRSGRMRRPTGRCKKPHRLVRPSTKNIVG</sequence>
<evidence type="ECO:0000313" key="2">
    <source>
        <dbReference type="EMBL" id="VEL36538.1"/>
    </source>
</evidence>
<feature type="compositionally biased region" description="Basic residues" evidence="1">
    <location>
        <begin position="301"/>
        <end position="310"/>
    </location>
</feature>
<feature type="region of interest" description="Disordered" evidence="1">
    <location>
        <begin position="358"/>
        <end position="390"/>
    </location>
</feature>